<dbReference type="Pfam" id="PF04547">
    <property type="entry name" value="Anoctamin"/>
    <property type="match status" value="1"/>
</dbReference>
<feature type="transmembrane region" description="Helical" evidence="6">
    <location>
        <begin position="798"/>
        <end position="818"/>
    </location>
</feature>
<feature type="transmembrane region" description="Helical" evidence="6">
    <location>
        <begin position="458"/>
        <end position="481"/>
    </location>
</feature>
<proteinExistence type="inferred from homology"/>
<feature type="compositionally biased region" description="Polar residues" evidence="7">
    <location>
        <begin position="975"/>
        <end position="989"/>
    </location>
</feature>
<feature type="compositionally biased region" description="Low complexity" evidence="7">
    <location>
        <begin position="1013"/>
        <end position="1025"/>
    </location>
</feature>
<evidence type="ECO:0000256" key="2">
    <source>
        <dbReference type="ARBA" id="ARBA00009671"/>
    </source>
</evidence>
<feature type="transmembrane region" description="Helical" evidence="6">
    <location>
        <begin position="375"/>
        <end position="398"/>
    </location>
</feature>
<feature type="region of interest" description="Disordered" evidence="7">
    <location>
        <begin position="688"/>
        <end position="717"/>
    </location>
</feature>
<gene>
    <name evidence="9" type="ORF">Q8A67_021656</name>
</gene>
<comment type="subcellular location">
    <subcellularLocation>
        <location evidence="1 6">Membrane</location>
        <topology evidence="1 6">Multi-pass membrane protein</topology>
    </subcellularLocation>
</comment>
<protein>
    <recommendedName>
        <fullName evidence="6">Anoctamin</fullName>
    </recommendedName>
</protein>
<dbReference type="InterPro" id="IPR049452">
    <property type="entry name" value="Anoctamin_TM"/>
</dbReference>
<dbReference type="PANTHER" id="PTHR12308">
    <property type="entry name" value="ANOCTAMIN"/>
    <property type="match status" value="1"/>
</dbReference>
<dbReference type="AlphaFoldDB" id="A0AA88P648"/>
<keyword evidence="3 6" id="KW-0812">Transmembrane</keyword>
<feature type="compositionally biased region" description="Low complexity" evidence="7">
    <location>
        <begin position="1"/>
        <end position="23"/>
    </location>
</feature>
<feature type="region of interest" description="Disordered" evidence="7">
    <location>
        <begin position="547"/>
        <end position="604"/>
    </location>
</feature>
<organism evidence="9 10">
    <name type="scientific">Cirrhinus molitorella</name>
    <name type="common">mud carp</name>
    <dbReference type="NCBI Taxonomy" id="172907"/>
    <lineage>
        <taxon>Eukaryota</taxon>
        <taxon>Metazoa</taxon>
        <taxon>Chordata</taxon>
        <taxon>Craniata</taxon>
        <taxon>Vertebrata</taxon>
        <taxon>Euteleostomi</taxon>
        <taxon>Actinopterygii</taxon>
        <taxon>Neopterygii</taxon>
        <taxon>Teleostei</taxon>
        <taxon>Ostariophysi</taxon>
        <taxon>Cypriniformes</taxon>
        <taxon>Cyprinidae</taxon>
        <taxon>Labeoninae</taxon>
        <taxon>Labeonini</taxon>
        <taxon>Cirrhinus</taxon>
    </lineage>
</organism>
<evidence type="ECO:0000256" key="4">
    <source>
        <dbReference type="ARBA" id="ARBA00022989"/>
    </source>
</evidence>
<feature type="compositionally biased region" description="Basic and acidic residues" evidence="7">
    <location>
        <begin position="696"/>
        <end position="710"/>
    </location>
</feature>
<evidence type="ECO:0000256" key="1">
    <source>
        <dbReference type="ARBA" id="ARBA00004141"/>
    </source>
</evidence>
<evidence type="ECO:0000256" key="5">
    <source>
        <dbReference type="ARBA" id="ARBA00023136"/>
    </source>
</evidence>
<evidence type="ECO:0000256" key="7">
    <source>
        <dbReference type="SAM" id="MobiDB-lite"/>
    </source>
</evidence>
<reference evidence="9" key="1">
    <citation type="submission" date="2023-08" db="EMBL/GenBank/DDBJ databases">
        <title>Chromosome-level Genome Assembly of mud carp (Cirrhinus molitorella).</title>
        <authorList>
            <person name="Liu H."/>
        </authorList>
    </citation>
    <scope>NUCLEOTIDE SEQUENCE</scope>
    <source>
        <strain evidence="9">Prfri</strain>
        <tissue evidence="9">Muscle</tissue>
    </source>
</reference>
<feature type="region of interest" description="Disordered" evidence="7">
    <location>
        <begin position="1"/>
        <end position="53"/>
    </location>
</feature>
<dbReference type="Proteomes" id="UP001187343">
    <property type="component" value="Unassembled WGS sequence"/>
</dbReference>
<feature type="compositionally biased region" description="Basic and acidic residues" evidence="7">
    <location>
        <begin position="32"/>
        <end position="41"/>
    </location>
</feature>
<comment type="similarity">
    <text evidence="2 6">Belongs to the anoctamin family.</text>
</comment>
<dbReference type="GO" id="GO:0005254">
    <property type="term" value="F:chloride channel activity"/>
    <property type="evidence" value="ECO:0007669"/>
    <property type="project" value="TreeGrafter"/>
</dbReference>
<comment type="caution">
    <text evidence="9">The sequence shown here is derived from an EMBL/GenBank/DDBJ whole genome shotgun (WGS) entry which is preliminary data.</text>
</comment>
<comment type="caution">
    <text evidence="6">Lacks conserved residue(s) required for the propagation of feature annotation.</text>
</comment>
<keyword evidence="4 6" id="KW-1133">Transmembrane helix</keyword>
<evidence type="ECO:0000259" key="8">
    <source>
        <dbReference type="Pfam" id="PF04547"/>
    </source>
</evidence>
<feature type="compositionally biased region" description="Basic and acidic residues" evidence="7">
    <location>
        <begin position="892"/>
        <end position="933"/>
    </location>
</feature>
<dbReference type="PANTHER" id="PTHR12308:SF33">
    <property type="entry name" value="ANOCTAMIN"/>
    <property type="match status" value="1"/>
</dbReference>
<dbReference type="InterPro" id="IPR007632">
    <property type="entry name" value="Anoctamin"/>
</dbReference>
<evidence type="ECO:0000256" key="3">
    <source>
        <dbReference type="ARBA" id="ARBA00022692"/>
    </source>
</evidence>
<dbReference type="EMBL" id="JAUYZG010000021">
    <property type="protein sequence ID" value="KAK2874503.1"/>
    <property type="molecule type" value="Genomic_DNA"/>
</dbReference>
<feature type="transmembrane region" description="Helical" evidence="6">
    <location>
        <begin position="830"/>
        <end position="853"/>
    </location>
</feature>
<feature type="transmembrane region" description="Helical" evidence="6">
    <location>
        <begin position="748"/>
        <end position="771"/>
    </location>
</feature>
<sequence length="1110" mass="125447">MMPDTAAAAAASSASNISSSSDSESSRHRHRAQGDAERPEQQQHSAAPQPTSAGVLDKLFGKRLLQAGRHIMSHKSWMKTVPTENCDVLMKFPDTTDDHTLLWLLNHIRLGIPELIIQIRHHKHTRMYAFFVTATYENLLRGAEEMGLQKAVKPEFGGGSRSFSCEEDYIYENIESELCFFTSQERQSIIKYWLDNLRAKHGEALHNIHFLEGQPIIPELRARGVIQQVFPLHEQRILGQLMKSWVQAVCEKQPLDDICDYFGVKIAMYFAWLGFYTTSMLYPAVIGFVLWMLTESDQTSRDICCVVFALFNVVWATLFLERWKRRGAELAYKWGTLDTPAESLEEPRPQFRGVKRCSPVTGCEEFYYPPWRRRVFRWLVSFPVCILCLCFVFLAMLVCFELQEFVMGIKELPRVARFIPKIMLAITVTACDEVYRKIACWLNDMENYRLQSAYEKNLIIKMVLFQFVNSYLSLFYIGFYLKDMERLKEMLATLLIIRQFVQNMKEVLQPYLAERHRLGELTLRAVWELLVSALLKYGRLAAGRAQVSPSDPTVLGSGLRGPQMGEDCPQERRERKCLNGGCGVPDEDVEEEPGERHSEEENESESLIDCGLKLRKVSFIEKVERKSASCVSPVDDSFLEEGSPTMVERGMDPASVFEMCDDDEENGVSEMKELTAEPLPVGVENSTSVRLRKRGRSLERADSKTKRDSWMDPPEEQETTTLTQAEMESCMQTYQDTFQDYQEMFVQFGYVVLFSSAFPLAAMCALINNIIEIRSDAFKLCTSLQRPFGLRVGSIGQWQTVMEAMGLIAIIVNCYLIGQCGQLQRLFPWLSPEMAIISIVILEHFAVLLKYIIHVAIPDIPSWVGEEMAKLEFQRKEAFKKHERQAQQHFQEQQRRKREEEERQRQAEYQARRDRDDGRSDSSGGDHHHDKSHSGKSRPGGGGGASGGEKPKRPSSLLGNNNVMKLKQIIPLQNKFSSGTARSPQSPTGSEPKLPGFLSFKFLKSPENKKEAATASASVSTAPPVQERAERSQSPNKSFNPGKLFNFGKSEGGACVNGVQPSKPGDGGQVQDKPPTKSDLNGVPDEIPSPCGENGENGSSSDTDPSGPKM</sequence>
<name>A0AA88P648_9TELE</name>
<keyword evidence="5 6" id="KW-0472">Membrane</keyword>
<feature type="transmembrane region" description="Helical" evidence="6">
    <location>
        <begin position="269"/>
        <end position="291"/>
    </location>
</feature>
<feature type="region of interest" description="Disordered" evidence="7">
    <location>
        <begin position="880"/>
        <end position="960"/>
    </location>
</feature>
<feature type="domain" description="Anoctamin transmembrane" evidence="8">
    <location>
        <begin position="258"/>
        <end position="870"/>
    </location>
</feature>
<evidence type="ECO:0000256" key="6">
    <source>
        <dbReference type="RuleBase" id="RU280814"/>
    </source>
</evidence>
<evidence type="ECO:0000313" key="10">
    <source>
        <dbReference type="Proteomes" id="UP001187343"/>
    </source>
</evidence>
<feature type="compositionally biased region" description="Gly residues" evidence="7">
    <location>
        <begin position="938"/>
        <end position="947"/>
    </location>
</feature>
<accession>A0AA88P648</accession>
<dbReference type="GO" id="GO:0005886">
    <property type="term" value="C:plasma membrane"/>
    <property type="evidence" value="ECO:0007669"/>
    <property type="project" value="TreeGrafter"/>
</dbReference>
<feature type="region of interest" description="Disordered" evidence="7">
    <location>
        <begin position="975"/>
        <end position="1110"/>
    </location>
</feature>
<feature type="transmembrane region" description="Helical" evidence="6">
    <location>
        <begin position="303"/>
        <end position="320"/>
    </location>
</feature>
<feature type="compositionally biased region" description="Polar residues" evidence="7">
    <location>
        <begin position="42"/>
        <end position="52"/>
    </location>
</feature>
<evidence type="ECO:0000313" key="9">
    <source>
        <dbReference type="EMBL" id="KAK2874503.1"/>
    </source>
</evidence>
<keyword evidence="10" id="KW-1185">Reference proteome</keyword>